<protein>
    <submittedName>
        <fullName evidence="2">Uncharacterized protein</fullName>
    </submittedName>
</protein>
<reference evidence="2 3" key="1">
    <citation type="submission" date="2013-11" db="EMBL/GenBank/DDBJ databases">
        <title>Opisthorchis viverrini - life in the bile duct.</title>
        <authorList>
            <person name="Young N.D."/>
            <person name="Nagarajan N."/>
            <person name="Lin S.J."/>
            <person name="Korhonen P.K."/>
            <person name="Jex A.R."/>
            <person name="Hall R.S."/>
            <person name="Safavi-Hemami H."/>
            <person name="Kaewkong W."/>
            <person name="Bertrand D."/>
            <person name="Gao S."/>
            <person name="Seet Q."/>
            <person name="Wongkham S."/>
            <person name="Teh B.T."/>
            <person name="Wongkham C."/>
            <person name="Intapan P.M."/>
            <person name="Maleewong W."/>
            <person name="Yang X."/>
            <person name="Hu M."/>
            <person name="Wang Z."/>
            <person name="Hofmann A."/>
            <person name="Sternberg P.W."/>
            <person name="Tan P."/>
            <person name="Wang J."/>
            <person name="Gasser R.B."/>
        </authorList>
    </citation>
    <scope>NUCLEOTIDE SEQUENCE [LARGE SCALE GENOMIC DNA]</scope>
</reference>
<accession>A0A074Z676</accession>
<dbReference type="Proteomes" id="UP000054324">
    <property type="component" value="Unassembled WGS sequence"/>
</dbReference>
<evidence type="ECO:0000256" key="1">
    <source>
        <dbReference type="SAM" id="MobiDB-lite"/>
    </source>
</evidence>
<gene>
    <name evidence="2" type="ORF">T265_09375</name>
</gene>
<dbReference type="CTD" id="20323544"/>
<dbReference type="RefSeq" id="XP_009173682.1">
    <property type="nucleotide sequence ID" value="XM_009175418.1"/>
</dbReference>
<dbReference type="KEGG" id="ovi:T265_09375"/>
<evidence type="ECO:0000313" key="2">
    <source>
        <dbReference type="EMBL" id="KER22578.1"/>
    </source>
</evidence>
<evidence type="ECO:0000313" key="3">
    <source>
        <dbReference type="Proteomes" id="UP000054324"/>
    </source>
</evidence>
<dbReference type="GeneID" id="20323544"/>
<organism evidence="2 3">
    <name type="scientific">Opisthorchis viverrini</name>
    <name type="common">Southeast Asian liver fluke</name>
    <dbReference type="NCBI Taxonomy" id="6198"/>
    <lineage>
        <taxon>Eukaryota</taxon>
        <taxon>Metazoa</taxon>
        <taxon>Spiralia</taxon>
        <taxon>Lophotrochozoa</taxon>
        <taxon>Platyhelminthes</taxon>
        <taxon>Trematoda</taxon>
        <taxon>Digenea</taxon>
        <taxon>Opisthorchiida</taxon>
        <taxon>Opisthorchiata</taxon>
        <taxon>Opisthorchiidae</taxon>
        <taxon>Opisthorchis</taxon>
    </lineage>
</organism>
<name>A0A074Z676_OPIVI</name>
<feature type="region of interest" description="Disordered" evidence="1">
    <location>
        <begin position="73"/>
        <end position="95"/>
    </location>
</feature>
<feature type="compositionally biased region" description="Polar residues" evidence="1">
    <location>
        <begin position="73"/>
        <end position="88"/>
    </location>
</feature>
<dbReference type="AlphaFoldDB" id="A0A074Z676"/>
<sequence>MKQLLCVLLGWSICSEEGENDLISIWISAYGFVASRCVGGGTAEEDHGSVIRGRDEQSSVLLCGEVSAFHYTSPTSGRSTNQRLQDSYAQDAGVV</sequence>
<dbReference type="EMBL" id="KL596891">
    <property type="protein sequence ID" value="KER22578.1"/>
    <property type="molecule type" value="Genomic_DNA"/>
</dbReference>
<keyword evidence="3" id="KW-1185">Reference proteome</keyword>
<proteinExistence type="predicted"/>